<accession>A0A4Y2CAN4</accession>
<comment type="caution">
    <text evidence="1">The sequence shown here is derived from an EMBL/GenBank/DDBJ whole genome shotgun (WGS) entry which is preliminary data.</text>
</comment>
<evidence type="ECO:0000313" key="2">
    <source>
        <dbReference type="Proteomes" id="UP000499080"/>
    </source>
</evidence>
<evidence type="ECO:0000313" key="1">
    <source>
        <dbReference type="EMBL" id="GBM01260.1"/>
    </source>
</evidence>
<gene>
    <name evidence="1" type="ORF">AVEN_170315_1</name>
</gene>
<keyword evidence="2" id="KW-1185">Reference proteome</keyword>
<reference evidence="1 2" key="1">
    <citation type="journal article" date="2019" name="Sci. Rep.">
        <title>Orb-weaving spider Araneus ventricosus genome elucidates the spidroin gene catalogue.</title>
        <authorList>
            <person name="Kono N."/>
            <person name="Nakamura H."/>
            <person name="Ohtoshi R."/>
            <person name="Moran D.A.P."/>
            <person name="Shinohara A."/>
            <person name="Yoshida Y."/>
            <person name="Fujiwara M."/>
            <person name="Mori M."/>
            <person name="Tomita M."/>
            <person name="Arakawa K."/>
        </authorList>
    </citation>
    <scope>NUCLEOTIDE SEQUENCE [LARGE SCALE GENOMIC DNA]</scope>
</reference>
<name>A0A4Y2CAN4_ARAVE</name>
<organism evidence="1 2">
    <name type="scientific">Araneus ventricosus</name>
    <name type="common">Orbweaver spider</name>
    <name type="synonym">Epeira ventricosa</name>
    <dbReference type="NCBI Taxonomy" id="182803"/>
    <lineage>
        <taxon>Eukaryota</taxon>
        <taxon>Metazoa</taxon>
        <taxon>Ecdysozoa</taxon>
        <taxon>Arthropoda</taxon>
        <taxon>Chelicerata</taxon>
        <taxon>Arachnida</taxon>
        <taxon>Araneae</taxon>
        <taxon>Araneomorphae</taxon>
        <taxon>Entelegynae</taxon>
        <taxon>Araneoidea</taxon>
        <taxon>Araneidae</taxon>
        <taxon>Araneus</taxon>
    </lineage>
</organism>
<proteinExistence type="predicted"/>
<dbReference type="EMBL" id="BGPR01000167">
    <property type="protein sequence ID" value="GBM01260.1"/>
    <property type="molecule type" value="Genomic_DNA"/>
</dbReference>
<sequence length="100" mass="11444">MQKRVSEKSKFFIENNIFAIFCCLLPSIRAAGRGGLVVRCRPRSRRVPGSKLDYMEDPSFMGPARRQILRRGANVLLLVWCESLERWVPTQEPSSSCDLD</sequence>
<protein>
    <submittedName>
        <fullName evidence="1">Uncharacterized protein</fullName>
    </submittedName>
</protein>
<dbReference type="Proteomes" id="UP000499080">
    <property type="component" value="Unassembled WGS sequence"/>
</dbReference>
<dbReference type="AlphaFoldDB" id="A0A4Y2CAN4"/>